<evidence type="ECO:0000256" key="1">
    <source>
        <dbReference type="SAM" id="MobiDB-lite"/>
    </source>
</evidence>
<comment type="caution">
    <text evidence="2">The sequence shown here is derived from an EMBL/GenBank/DDBJ whole genome shotgun (WGS) entry which is preliminary data.</text>
</comment>
<name>A0A8J4RIA7_9ROSI</name>
<organism evidence="2 3">
    <name type="scientific">Castanea mollissima</name>
    <name type="common">Chinese chestnut</name>
    <dbReference type="NCBI Taxonomy" id="60419"/>
    <lineage>
        <taxon>Eukaryota</taxon>
        <taxon>Viridiplantae</taxon>
        <taxon>Streptophyta</taxon>
        <taxon>Embryophyta</taxon>
        <taxon>Tracheophyta</taxon>
        <taxon>Spermatophyta</taxon>
        <taxon>Magnoliopsida</taxon>
        <taxon>eudicotyledons</taxon>
        <taxon>Gunneridae</taxon>
        <taxon>Pentapetalae</taxon>
        <taxon>rosids</taxon>
        <taxon>fabids</taxon>
        <taxon>Fagales</taxon>
        <taxon>Fagaceae</taxon>
        <taxon>Castanea</taxon>
    </lineage>
</organism>
<keyword evidence="3" id="KW-1185">Reference proteome</keyword>
<evidence type="ECO:0000313" key="3">
    <source>
        <dbReference type="Proteomes" id="UP000737018"/>
    </source>
</evidence>
<gene>
    <name evidence="2" type="ORF">CMV_007317</name>
</gene>
<dbReference type="AlphaFoldDB" id="A0A8J4RIA7"/>
<evidence type="ECO:0000313" key="2">
    <source>
        <dbReference type="EMBL" id="KAF3968829.1"/>
    </source>
</evidence>
<dbReference type="OrthoDB" id="1934524at2759"/>
<feature type="region of interest" description="Disordered" evidence="1">
    <location>
        <begin position="85"/>
        <end position="111"/>
    </location>
</feature>
<dbReference type="Proteomes" id="UP000737018">
    <property type="component" value="Unassembled WGS sequence"/>
</dbReference>
<reference evidence="2" key="1">
    <citation type="submission" date="2020-03" db="EMBL/GenBank/DDBJ databases">
        <title>Castanea mollissima Vanexum genome sequencing.</title>
        <authorList>
            <person name="Staton M."/>
        </authorList>
    </citation>
    <scope>NUCLEOTIDE SEQUENCE</scope>
    <source>
        <tissue evidence="2">Leaf</tissue>
    </source>
</reference>
<sequence length="270" mass="31479">MITGVLDLFMKPESPLVVIQASRMKENENSGLESDSEVDKLFRIRPTICNMYPLCIWFLTAVLGSLILVKKNLDEVIQLGRSRKRKKSNRKTLPGPIVDHSQTDQQPSQGLSLPQSIIQIEKLAEIRDWSEVFDDPILREHAFHSYERLRQLYSDLVVVREMKTTIGERCVDHFYQYGEEDEYDIEDLREVYFLLDWLSCQFCFQRPLKTKNLVLYGLPKTTKFKIHMLSSVLRIFFAGPRGRAFSGADDYFDLWLFDLTKGDHDADDPF</sequence>
<proteinExistence type="predicted"/>
<dbReference type="EMBL" id="JRKL02000720">
    <property type="protein sequence ID" value="KAF3968829.1"/>
    <property type="molecule type" value="Genomic_DNA"/>
</dbReference>
<protein>
    <submittedName>
        <fullName evidence="2">Uncharacterized protein</fullName>
    </submittedName>
</protein>
<accession>A0A8J4RIA7</accession>